<organism evidence="1 2">
    <name type="scientific">Brevibacillus centrosporus</name>
    <dbReference type="NCBI Taxonomy" id="54910"/>
    <lineage>
        <taxon>Bacteria</taxon>
        <taxon>Bacillati</taxon>
        <taxon>Bacillota</taxon>
        <taxon>Bacilli</taxon>
        <taxon>Bacillales</taxon>
        <taxon>Paenibacillaceae</taxon>
        <taxon>Brevibacillus</taxon>
    </lineage>
</organism>
<dbReference type="SMART" id="SM00855">
    <property type="entry name" value="PGAM"/>
    <property type="match status" value="1"/>
</dbReference>
<keyword evidence="2" id="KW-1185">Reference proteome</keyword>
<dbReference type="InterPro" id="IPR050275">
    <property type="entry name" value="PGM_Phosphatase"/>
</dbReference>
<proteinExistence type="predicted"/>
<evidence type="ECO:0000313" key="2">
    <source>
        <dbReference type="Proteomes" id="UP000198915"/>
    </source>
</evidence>
<dbReference type="GO" id="GO:0016791">
    <property type="term" value="F:phosphatase activity"/>
    <property type="evidence" value="ECO:0007669"/>
    <property type="project" value="TreeGrafter"/>
</dbReference>
<protein>
    <submittedName>
        <fullName evidence="1">2,3-bisphosphoglycerate-dependent phosphoglycerate mutase</fullName>
    </submittedName>
</protein>
<dbReference type="RefSeq" id="WP_092267065.1">
    <property type="nucleotide sequence ID" value="NZ_BJOE01000004.1"/>
</dbReference>
<dbReference type="EMBL" id="FORT01000003">
    <property type="protein sequence ID" value="SFJ35068.1"/>
    <property type="molecule type" value="Genomic_DNA"/>
</dbReference>
<accession>A0A1I3QLX2</accession>
<dbReference type="Pfam" id="PF00300">
    <property type="entry name" value="His_Phos_1"/>
    <property type="match status" value="1"/>
</dbReference>
<sequence length="180" mass="20477">MKHIYIVRHCQATGQEPDAPLTERGQQQAVQLASFFAETAVDSILSSPFERAYRTVSPLAEKLGLKIVTDERLTERVLTGQNHPNWREMLRQTYDDLDLCYEGGESSRGAMERASSVVREVLESEHTHTVIVSHGNLISLLLKHFDSRIGFPEWESLSNPDVYHLSFASEQPAIARIWRE</sequence>
<dbReference type="Proteomes" id="UP000198915">
    <property type="component" value="Unassembled WGS sequence"/>
</dbReference>
<dbReference type="STRING" id="1884381.SAMN05518846_10396"/>
<dbReference type="InterPro" id="IPR013078">
    <property type="entry name" value="His_Pase_superF_clade-1"/>
</dbReference>
<gene>
    <name evidence="1" type="ORF">SAMN05518846_10396</name>
</gene>
<dbReference type="GO" id="GO:0005737">
    <property type="term" value="C:cytoplasm"/>
    <property type="evidence" value="ECO:0007669"/>
    <property type="project" value="TreeGrafter"/>
</dbReference>
<name>A0A1I3QLX2_9BACL</name>
<dbReference type="PANTHER" id="PTHR48100">
    <property type="entry name" value="BROAD-SPECIFICITY PHOSPHATASE YOR283W-RELATED"/>
    <property type="match status" value="1"/>
</dbReference>
<reference evidence="2" key="1">
    <citation type="submission" date="2016-10" db="EMBL/GenBank/DDBJ databases">
        <authorList>
            <person name="Varghese N."/>
            <person name="Submissions S."/>
        </authorList>
    </citation>
    <scope>NUCLEOTIDE SEQUENCE [LARGE SCALE GENOMIC DNA]</scope>
    <source>
        <strain evidence="2">OK042</strain>
    </source>
</reference>
<dbReference type="SUPFAM" id="SSF53254">
    <property type="entry name" value="Phosphoglycerate mutase-like"/>
    <property type="match status" value="1"/>
</dbReference>
<dbReference type="CDD" id="cd07067">
    <property type="entry name" value="HP_PGM_like"/>
    <property type="match status" value="1"/>
</dbReference>
<dbReference type="PANTHER" id="PTHR48100:SF1">
    <property type="entry name" value="HISTIDINE PHOSPHATASE FAMILY PROTEIN-RELATED"/>
    <property type="match status" value="1"/>
</dbReference>
<evidence type="ECO:0000313" key="1">
    <source>
        <dbReference type="EMBL" id="SFJ35068.1"/>
    </source>
</evidence>
<dbReference type="InterPro" id="IPR029033">
    <property type="entry name" value="His_PPase_superfam"/>
</dbReference>
<dbReference type="Gene3D" id="3.40.50.1240">
    <property type="entry name" value="Phosphoglycerate mutase-like"/>
    <property type="match status" value="1"/>
</dbReference>
<dbReference type="AlphaFoldDB" id="A0A1I3QLX2"/>